<dbReference type="OrthoDB" id="515366at2759"/>
<dbReference type="PANTHER" id="PTHR12356:SF18">
    <property type="entry name" value="NUDC DOMAIN-CONTAINING PROTEIN 2"/>
    <property type="match status" value="1"/>
</dbReference>
<dbReference type="Gene3D" id="1.20.5.740">
    <property type="entry name" value="Single helix bin"/>
    <property type="match status" value="1"/>
</dbReference>
<dbReference type="Proteomes" id="UP000325440">
    <property type="component" value="Unassembled WGS sequence"/>
</dbReference>
<dbReference type="EMBL" id="CABPRJ010000006">
    <property type="protein sequence ID" value="VVC24871.1"/>
    <property type="molecule type" value="Genomic_DNA"/>
</dbReference>
<dbReference type="PANTHER" id="PTHR12356">
    <property type="entry name" value="NUCLEAR MOVEMENT PROTEIN NUDC"/>
    <property type="match status" value="1"/>
</dbReference>
<dbReference type="Pfam" id="PF04969">
    <property type="entry name" value="CS"/>
    <property type="match status" value="1"/>
</dbReference>
<dbReference type="SUPFAM" id="SSF49764">
    <property type="entry name" value="HSP20-like chaperones"/>
    <property type="match status" value="1"/>
</dbReference>
<dbReference type="PROSITE" id="PS51203">
    <property type="entry name" value="CS"/>
    <property type="match status" value="1"/>
</dbReference>
<proteinExistence type="predicted"/>
<name>A0A5E4LZ79_9HEMI</name>
<protein>
    <submittedName>
        <fullName evidence="2">CS domain,HSP20-like chaperone</fullName>
    </submittedName>
</protein>
<sequence length="155" mass="17874">MASNFFDEKSGIVPCNTDWGRWWQTVDEVHIEVKLSVSIKSKDTKVIVTNQSITVKILDKILFSGNLFRKVHGDESLWLLEDEGTLLKIILIKADYIKKEIVWESLLEDGSFKADPITYIEMKKKIDLEKFQIEYPGMDFSKAQLQKNYDTAPGL</sequence>
<dbReference type="InterPro" id="IPR037898">
    <property type="entry name" value="NudC_fam"/>
</dbReference>
<reference evidence="2 3" key="1">
    <citation type="submission" date="2019-08" db="EMBL/GenBank/DDBJ databases">
        <authorList>
            <person name="Alioto T."/>
            <person name="Alioto T."/>
            <person name="Gomez Garrido J."/>
        </authorList>
    </citation>
    <scope>NUCLEOTIDE SEQUENCE [LARGE SCALE GENOMIC DNA]</scope>
</reference>
<evidence type="ECO:0000259" key="1">
    <source>
        <dbReference type="PROSITE" id="PS51203"/>
    </source>
</evidence>
<feature type="domain" description="CS" evidence="1">
    <location>
        <begin position="15"/>
        <end position="107"/>
    </location>
</feature>
<organism evidence="2 3">
    <name type="scientific">Cinara cedri</name>
    <dbReference type="NCBI Taxonomy" id="506608"/>
    <lineage>
        <taxon>Eukaryota</taxon>
        <taxon>Metazoa</taxon>
        <taxon>Ecdysozoa</taxon>
        <taxon>Arthropoda</taxon>
        <taxon>Hexapoda</taxon>
        <taxon>Insecta</taxon>
        <taxon>Pterygota</taxon>
        <taxon>Neoptera</taxon>
        <taxon>Paraneoptera</taxon>
        <taxon>Hemiptera</taxon>
        <taxon>Sternorrhyncha</taxon>
        <taxon>Aphidomorpha</taxon>
        <taxon>Aphidoidea</taxon>
        <taxon>Aphididae</taxon>
        <taxon>Lachninae</taxon>
        <taxon>Cinara</taxon>
    </lineage>
</organism>
<keyword evidence="3" id="KW-1185">Reference proteome</keyword>
<dbReference type="AlphaFoldDB" id="A0A5E4LZ79"/>
<evidence type="ECO:0000313" key="3">
    <source>
        <dbReference type="Proteomes" id="UP000325440"/>
    </source>
</evidence>
<gene>
    <name evidence="2" type="ORF">CINCED_3A014389</name>
</gene>
<accession>A0A5E4LZ79</accession>
<dbReference type="Gene3D" id="2.60.40.790">
    <property type="match status" value="1"/>
</dbReference>
<dbReference type="GO" id="GO:0005737">
    <property type="term" value="C:cytoplasm"/>
    <property type="evidence" value="ECO:0007669"/>
    <property type="project" value="TreeGrafter"/>
</dbReference>
<dbReference type="GO" id="GO:0006457">
    <property type="term" value="P:protein folding"/>
    <property type="evidence" value="ECO:0007669"/>
    <property type="project" value="TreeGrafter"/>
</dbReference>
<dbReference type="InterPro" id="IPR008978">
    <property type="entry name" value="HSP20-like_chaperone"/>
</dbReference>
<evidence type="ECO:0000313" key="2">
    <source>
        <dbReference type="EMBL" id="VVC24871.1"/>
    </source>
</evidence>
<dbReference type="GO" id="GO:0051082">
    <property type="term" value="F:unfolded protein binding"/>
    <property type="evidence" value="ECO:0007669"/>
    <property type="project" value="TreeGrafter"/>
</dbReference>
<dbReference type="InterPro" id="IPR007052">
    <property type="entry name" value="CS_dom"/>
</dbReference>